<organism evidence="2 3">
    <name type="scientific">Rhodococcus ruber</name>
    <dbReference type="NCBI Taxonomy" id="1830"/>
    <lineage>
        <taxon>Bacteria</taxon>
        <taxon>Bacillati</taxon>
        <taxon>Actinomycetota</taxon>
        <taxon>Actinomycetes</taxon>
        <taxon>Mycobacteriales</taxon>
        <taxon>Nocardiaceae</taxon>
        <taxon>Rhodococcus</taxon>
    </lineage>
</organism>
<dbReference type="Proteomes" id="UP000042997">
    <property type="component" value="Unassembled WGS sequence"/>
</dbReference>
<reference evidence="2 3" key="1">
    <citation type="journal article" date="2014" name="Genome Announc.">
        <title>Draft Genome Sequence of Propane- and Butane-Oxidizing Actinobacterium Rhodococcus ruber IEGM 231.</title>
        <authorList>
            <person name="Ivshina I.B."/>
            <person name="Kuyukina M.S."/>
            <person name="Krivoruchko A.V."/>
            <person name="Barbe V."/>
            <person name="Fischer C."/>
        </authorList>
    </citation>
    <scope>NUCLEOTIDE SEQUENCE [LARGE SCALE GENOMIC DNA]</scope>
</reference>
<feature type="compositionally biased region" description="Basic and acidic residues" evidence="1">
    <location>
        <begin position="123"/>
        <end position="143"/>
    </location>
</feature>
<proteinExistence type="predicted"/>
<feature type="compositionally biased region" description="Gly residues" evidence="1">
    <location>
        <begin position="9"/>
        <end position="21"/>
    </location>
</feature>
<feature type="compositionally biased region" description="Basic and acidic residues" evidence="1">
    <location>
        <begin position="154"/>
        <end position="175"/>
    </location>
</feature>
<sequence length="181" mass="19205">MLRGRGDTGGRAPPGGAGAGLGDVESTRVLFRLDVRVRLGVRGLFPCLRVVRGGVRVGDAPAAARGELGEAAERDDREGYLGAVGAARACPAPLGEPQPVELVPRERPGGERGSGRDALGADDGAHPQHPRGDEERDHHHPAERGGPGQRRRGHSEQHEPAREQGEPGNLDDLRLLFRRMG</sequence>
<feature type="region of interest" description="Disordered" evidence="1">
    <location>
        <begin position="1"/>
        <end position="21"/>
    </location>
</feature>
<evidence type="ECO:0000256" key="1">
    <source>
        <dbReference type="SAM" id="MobiDB-lite"/>
    </source>
</evidence>
<protein>
    <submittedName>
        <fullName evidence="2">Uncharacterized protein</fullName>
    </submittedName>
</protein>
<dbReference type="EMBL" id="CCSD01000103">
    <property type="protein sequence ID" value="CDZ91897.1"/>
    <property type="molecule type" value="Genomic_DNA"/>
</dbReference>
<evidence type="ECO:0000313" key="3">
    <source>
        <dbReference type="Proteomes" id="UP000042997"/>
    </source>
</evidence>
<name>A0A098BUL5_9NOCA</name>
<feature type="compositionally biased region" description="Basic and acidic residues" evidence="1">
    <location>
        <begin position="103"/>
        <end position="115"/>
    </location>
</feature>
<accession>A0A098BUL5</accession>
<gene>
    <name evidence="2" type="ORF">RHRU231_880093</name>
</gene>
<dbReference type="AlphaFoldDB" id="A0A098BUL5"/>
<evidence type="ECO:0000313" key="2">
    <source>
        <dbReference type="EMBL" id="CDZ91897.1"/>
    </source>
</evidence>
<feature type="region of interest" description="Disordered" evidence="1">
    <location>
        <begin position="89"/>
        <end position="181"/>
    </location>
</feature>